<dbReference type="GO" id="GO:0032993">
    <property type="term" value="C:protein-DNA complex"/>
    <property type="evidence" value="ECO:0007669"/>
    <property type="project" value="TreeGrafter"/>
</dbReference>
<name>A0A8J3PM72_9ACTN</name>
<dbReference type="PANTHER" id="PTHR43003:SF6">
    <property type="entry name" value="DNA GLYCOSYLASE"/>
    <property type="match status" value="1"/>
</dbReference>
<dbReference type="Proteomes" id="UP000653674">
    <property type="component" value="Unassembled WGS sequence"/>
</dbReference>
<reference evidence="3" key="1">
    <citation type="submission" date="2021-01" db="EMBL/GenBank/DDBJ databases">
        <title>Whole genome shotgun sequence of Planosporangium flavigriseum NBRC 105377.</title>
        <authorList>
            <person name="Komaki H."/>
            <person name="Tamura T."/>
        </authorList>
    </citation>
    <scope>NUCLEOTIDE SEQUENCE</scope>
    <source>
        <strain evidence="3">NBRC 105377</strain>
    </source>
</reference>
<dbReference type="InterPro" id="IPR051912">
    <property type="entry name" value="Alkylbase_DNA_Glycosylase/TA"/>
</dbReference>
<organism evidence="3 4">
    <name type="scientific">Planosporangium flavigriseum</name>
    <dbReference type="NCBI Taxonomy" id="373681"/>
    <lineage>
        <taxon>Bacteria</taxon>
        <taxon>Bacillati</taxon>
        <taxon>Actinomycetota</taxon>
        <taxon>Actinomycetes</taxon>
        <taxon>Micromonosporales</taxon>
        <taxon>Micromonosporaceae</taxon>
        <taxon>Planosporangium</taxon>
    </lineage>
</organism>
<comment type="caution">
    <text evidence="3">The sequence shown here is derived from an EMBL/GenBank/DDBJ whole genome shotgun (WGS) entry which is preliminary data.</text>
</comment>
<dbReference type="SUPFAM" id="SSF48150">
    <property type="entry name" value="DNA-glycosylase"/>
    <property type="match status" value="1"/>
</dbReference>
<dbReference type="GO" id="GO:0032131">
    <property type="term" value="F:alkylated DNA binding"/>
    <property type="evidence" value="ECO:0007669"/>
    <property type="project" value="TreeGrafter"/>
</dbReference>
<dbReference type="GO" id="GO:0043916">
    <property type="term" value="F:DNA-7-methylguanine glycosylase activity"/>
    <property type="evidence" value="ECO:0007669"/>
    <property type="project" value="TreeGrafter"/>
</dbReference>
<dbReference type="Gene3D" id="1.10.340.30">
    <property type="entry name" value="Hypothetical protein, domain 2"/>
    <property type="match status" value="1"/>
</dbReference>
<dbReference type="AlphaFoldDB" id="A0A8J3PM72"/>
<accession>A0A8J3PM72</accession>
<dbReference type="GO" id="GO:0008725">
    <property type="term" value="F:DNA-3-methyladenine glycosylase activity"/>
    <property type="evidence" value="ECO:0007669"/>
    <property type="project" value="TreeGrafter"/>
</dbReference>
<dbReference type="EMBL" id="BONU01000020">
    <property type="protein sequence ID" value="GIG74612.1"/>
    <property type="molecule type" value="Genomic_DNA"/>
</dbReference>
<dbReference type="InterPro" id="IPR011257">
    <property type="entry name" value="DNA_glycosylase"/>
</dbReference>
<keyword evidence="4" id="KW-1185">Reference proteome</keyword>
<sequence>MTAVLPARLLNLPEHYDLAGTLSGLAVIRNDPTVRVTAREAWWVTRTPDGPGTLHFVRSGGTLTAEAFGAGAAWLLERADAIAGLRDDLSSFASVAGRHEVVRRLARTHQGWRMPASGLVFHHLLPAILGQKVTYQEAYRSYRAILRHFGEPAPGMPDMPVPPAAEAIAATPYYVLHPFGVEQRRADTLRRAADRAAALERAVDAADAVRRLVSLPGIGPWTAAEVVRASHGDPDAVSVGDYHLPNTVAWALAREARADDRRMLELLEPFRGHRGRVCRLLMAAGIGAPKYGPRFQIRSFARF</sequence>
<dbReference type="GO" id="GO:0006285">
    <property type="term" value="P:base-excision repair, AP site formation"/>
    <property type="evidence" value="ECO:0007669"/>
    <property type="project" value="TreeGrafter"/>
</dbReference>
<dbReference type="GO" id="GO:0006307">
    <property type="term" value="P:DNA alkylation repair"/>
    <property type="evidence" value="ECO:0007669"/>
    <property type="project" value="TreeGrafter"/>
</dbReference>
<gene>
    <name evidence="3" type="ORF">Pfl04_30160</name>
</gene>
<protein>
    <submittedName>
        <fullName evidence="3">3-methyladenine DNA glycosylase</fullName>
    </submittedName>
</protein>
<dbReference type="GO" id="GO:0005737">
    <property type="term" value="C:cytoplasm"/>
    <property type="evidence" value="ECO:0007669"/>
    <property type="project" value="TreeGrafter"/>
</dbReference>
<dbReference type="PANTHER" id="PTHR43003">
    <property type="entry name" value="DNA-3-METHYLADENINE GLYCOSYLASE"/>
    <property type="match status" value="1"/>
</dbReference>
<evidence type="ECO:0000313" key="4">
    <source>
        <dbReference type="Proteomes" id="UP000653674"/>
    </source>
</evidence>
<evidence type="ECO:0000256" key="1">
    <source>
        <dbReference type="ARBA" id="ARBA00022763"/>
    </source>
</evidence>
<keyword evidence="2" id="KW-0234">DNA repair</keyword>
<proteinExistence type="predicted"/>
<keyword evidence="1" id="KW-0227">DNA damage</keyword>
<evidence type="ECO:0000256" key="2">
    <source>
        <dbReference type="ARBA" id="ARBA00023204"/>
    </source>
</evidence>
<evidence type="ECO:0000313" key="3">
    <source>
        <dbReference type="EMBL" id="GIG74612.1"/>
    </source>
</evidence>
<dbReference type="RefSeq" id="WP_168073490.1">
    <property type="nucleotide sequence ID" value="NZ_BAAAQJ010000016.1"/>
</dbReference>